<gene>
    <name evidence="3" type="ORF">FIE12Z_622</name>
</gene>
<keyword evidence="1" id="KW-0175">Coiled coil</keyword>
<reference evidence="3 4" key="1">
    <citation type="journal article" date="2018" name="PLoS Pathog.">
        <title>Evolution of structural diversity of trichothecenes, a family of toxins produced by plant pathogenic and entomopathogenic fungi.</title>
        <authorList>
            <person name="Proctor R.H."/>
            <person name="McCormick S.P."/>
            <person name="Kim H.S."/>
            <person name="Cardoza R.E."/>
            <person name="Stanley A.M."/>
            <person name="Lindo L."/>
            <person name="Kelly A."/>
            <person name="Brown D.W."/>
            <person name="Lee T."/>
            <person name="Vaughan M.M."/>
            <person name="Alexander N.J."/>
            <person name="Busman M."/>
            <person name="Gutierrez S."/>
        </authorList>
    </citation>
    <scope>NUCLEOTIDE SEQUENCE [LARGE SCALE GENOMIC DNA]</scope>
    <source>
        <strain evidence="3 4">NRRL 13405</strain>
    </source>
</reference>
<accession>A0A395N5E1</accession>
<dbReference type="AlphaFoldDB" id="A0A395N5E1"/>
<protein>
    <submittedName>
        <fullName evidence="3">Uncharacterized protein</fullName>
    </submittedName>
</protein>
<feature type="compositionally biased region" description="Polar residues" evidence="2">
    <location>
        <begin position="169"/>
        <end position="183"/>
    </location>
</feature>
<feature type="region of interest" description="Disordered" evidence="2">
    <location>
        <begin position="169"/>
        <end position="192"/>
    </location>
</feature>
<organism evidence="3 4">
    <name type="scientific">Fusarium flagelliforme</name>
    <dbReference type="NCBI Taxonomy" id="2675880"/>
    <lineage>
        <taxon>Eukaryota</taxon>
        <taxon>Fungi</taxon>
        <taxon>Dikarya</taxon>
        <taxon>Ascomycota</taxon>
        <taxon>Pezizomycotina</taxon>
        <taxon>Sordariomycetes</taxon>
        <taxon>Hypocreomycetidae</taxon>
        <taxon>Hypocreales</taxon>
        <taxon>Nectriaceae</taxon>
        <taxon>Fusarium</taxon>
        <taxon>Fusarium incarnatum-equiseti species complex</taxon>
    </lineage>
</organism>
<dbReference type="EMBL" id="PXXK01000010">
    <property type="protein sequence ID" value="RFN55110.1"/>
    <property type="molecule type" value="Genomic_DNA"/>
</dbReference>
<sequence>MGRGRNRRDRSRSPRRLRGRNHYSSRSGSRRRDDDRTRRSRHDSPQRHRSSSPRDRSRDTSHRREDRSRTSRREDMTREFYERRYVDLLQENDILRQDIRKMQTAHHDELAKARRNADEALEAQELASMQLREDLRSSQQKFQAKEILFLEEENRLLEELMSANQSMATTVTANPENSESSPKPAQGPRNLPRLTVPLLKRLNDLNLLYDEDLTSAVLLRLTRNVNSINLYNQLWDFLQVGQKNRSYCLTHVEDKGSNVEHPPSKEWCRKLGHTLGDCLVVRVIEKGSVRQLGVRSPTFGSYKVGRG</sequence>
<comment type="caution">
    <text evidence="3">The sequence shown here is derived from an EMBL/GenBank/DDBJ whole genome shotgun (WGS) entry which is preliminary data.</text>
</comment>
<feature type="region of interest" description="Disordered" evidence="2">
    <location>
        <begin position="1"/>
        <end position="74"/>
    </location>
</feature>
<dbReference type="Proteomes" id="UP000265631">
    <property type="component" value="Unassembled WGS sequence"/>
</dbReference>
<evidence type="ECO:0000256" key="2">
    <source>
        <dbReference type="SAM" id="MobiDB-lite"/>
    </source>
</evidence>
<evidence type="ECO:0000256" key="1">
    <source>
        <dbReference type="SAM" id="Coils"/>
    </source>
</evidence>
<evidence type="ECO:0000313" key="3">
    <source>
        <dbReference type="EMBL" id="RFN55110.1"/>
    </source>
</evidence>
<feature type="compositionally biased region" description="Basic and acidic residues" evidence="2">
    <location>
        <begin position="30"/>
        <end position="74"/>
    </location>
</feature>
<keyword evidence="4" id="KW-1185">Reference proteome</keyword>
<proteinExistence type="predicted"/>
<evidence type="ECO:0000313" key="4">
    <source>
        <dbReference type="Proteomes" id="UP000265631"/>
    </source>
</evidence>
<feature type="coiled-coil region" evidence="1">
    <location>
        <begin position="78"/>
        <end position="141"/>
    </location>
</feature>
<feature type="compositionally biased region" description="Basic residues" evidence="2">
    <location>
        <begin position="1"/>
        <end position="23"/>
    </location>
</feature>
<name>A0A395N5E1_9HYPO</name>